<dbReference type="SUPFAM" id="SSF51735">
    <property type="entry name" value="NAD(P)-binding Rossmann-fold domains"/>
    <property type="match status" value="1"/>
</dbReference>
<evidence type="ECO:0000256" key="1">
    <source>
        <dbReference type="ARBA" id="ARBA00006484"/>
    </source>
</evidence>
<reference evidence="4 5" key="1">
    <citation type="submission" date="2022-06" db="EMBL/GenBank/DDBJ databases">
        <title>Genomic Encyclopedia of Archaeal and Bacterial Type Strains, Phase II (KMG-II): from individual species to whole genera.</title>
        <authorList>
            <person name="Goeker M."/>
        </authorList>
    </citation>
    <scope>NUCLEOTIDE SEQUENCE [LARGE SCALE GENOMIC DNA]</scope>
    <source>
        <strain evidence="4 5">DSM 45037</strain>
    </source>
</reference>
<proteinExistence type="inferred from homology"/>
<sequence>MTTLLPDAAIVTGASRSIGRAIAERLARDGRPVVVGYAHRADEAAVTVRAIAEFGGRAVAVGGDVADGDTAARLFDAADAEFGGAAVLVANAGVSVLGPIATYDDDAYDRVFDASARGTFRCLRAAAARLADHGRVVTVSSTAVATATPGMGVYLAAKAAVETMTRVAAKELAPRGITVNAVAPGLVRSEMFADGKTAEELAAIARSAPRTRLGEITEIADAVSLLTAPDASWISGQVIRVNGGVA</sequence>
<dbReference type="Gene3D" id="3.40.50.720">
    <property type="entry name" value="NAD(P)-binding Rossmann-like Domain"/>
    <property type="match status" value="1"/>
</dbReference>
<dbReference type="EMBL" id="JAMTCG010000004">
    <property type="protein sequence ID" value="MCP2161103.1"/>
    <property type="molecule type" value="Genomic_DNA"/>
</dbReference>
<evidence type="ECO:0000313" key="5">
    <source>
        <dbReference type="Proteomes" id="UP001205740"/>
    </source>
</evidence>
<organism evidence="4 5">
    <name type="scientific">Williamsia serinedens</name>
    <dbReference type="NCBI Taxonomy" id="391736"/>
    <lineage>
        <taxon>Bacteria</taxon>
        <taxon>Bacillati</taxon>
        <taxon>Actinomycetota</taxon>
        <taxon>Actinomycetes</taxon>
        <taxon>Mycobacteriales</taxon>
        <taxon>Nocardiaceae</taxon>
        <taxon>Williamsia</taxon>
    </lineage>
</organism>
<dbReference type="InterPro" id="IPR057326">
    <property type="entry name" value="KR_dom"/>
</dbReference>
<evidence type="ECO:0000259" key="3">
    <source>
        <dbReference type="SMART" id="SM00822"/>
    </source>
</evidence>
<dbReference type="SMART" id="SM00822">
    <property type="entry name" value="PKS_KR"/>
    <property type="match status" value="1"/>
</dbReference>
<dbReference type="PRINTS" id="PR00080">
    <property type="entry name" value="SDRFAMILY"/>
</dbReference>
<dbReference type="Pfam" id="PF13561">
    <property type="entry name" value="adh_short_C2"/>
    <property type="match status" value="1"/>
</dbReference>
<evidence type="ECO:0000313" key="4">
    <source>
        <dbReference type="EMBL" id="MCP2161103.1"/>
    </source>
</evidence>
<feature type="domain" description="Ketoreductase" evidence="3">
    <location>
        <begin position="7"/>
        <end position="185"/>
    </location>
</feature>
<gene>
    <name evidence="4" type="ORF">LX12_002298</name>
</gene>
<name>A0ABT1H3F3_9NOCA</name>
<keyword evidence="5" id="KW-1185">Reference proteome</keyword>
<dbReference type="Proteomes" id="UP001205740">
    <property type="component" value="Unassembled WGS sequence"/>
</dbReference>
<evidence type="ECO:0000256" key="2">
    <source>
        <dbReference type="ARBA" id="ARBA00023002"/>
    </source>
</evidence>
<dbReference type="PRINTS" id="PR00081">
    <property type="entry name" value="GDHRDH"/>
</dbReference>
<keyword evidence="2" id="KW-0560">Oxidoreductase</keyword>
<accession>A0ABT1H3F3</accession>
<comment type="similarity">
    <text evidence="1">Belongs to the short-chain dehydrogenases/reductases (SDR) family.</text>
</comment>
<dbReference type="InterPro" id="IPR036291">
    <property type="entry name" value="NAD(P)-bd_dom_sf"/>
</dbReference>
<protein>
    <submittedName>
        <fullName evidence="4">3-oxoacyl-[acyl-carrier protein] reductase</fullName>
    </submittedName>
</protein>
<comment type="caution">
    <text evidence="4">The sequence shown here is derived from an EMBL/GenBank/DDBJ whole genome shotgun (WGS) entry which is preliminary data.</text>
</comment>
<dbReference type="PANTHER" id="PTHR48107:SF7">
    <property type="entry name" value="RE15974P"/>
    <property type="match status" value="1"/>
</dbReference>
<dbReference type="RefSeq" id="WP_253654698.1">
    <property type="nucleotide sequence ID" value="NZ_BAAAOE010000002.1"/>
</dbReference>
<dbReference type="PANTHER" id="PTHR48107">
    <property type="entry name" value="NADPH-DEPENDENT ALDEHYDE REDUCTASE-LIKE PROTEIN, CHLOROPLASTIC-RELATED"/>
    <property type="match status" value="1"/>
</dbReference>
<dbReference type="InterPro" id="IPR002347">
    <property type="entry name" value="SDR_fam"/>
</dbReference>